<dbReference type="NCBIfam" id="TIGR02415">
    <property type="entry name" value="23BDH"/>
    <property type="match status" value="1"/>
</dbReference>
<reference evidence="9" key="2">
    <citation type="submission" date="2023-01" db="EMBL/GenBank/DDBJ databases">
        <authorList>
            <person name="Sun Q."/>
            <person name="Evtushenko L."/>
        </authorList>
    </citation>
    <scope>NUCLEOTIDE SEQUENCE</scope>
    <source>
        <strain evidence="9">VKM B-2935</strain>
    </source>
</reference>
<dbReference type="PROSITE" id="PS00061">
    <property type="entry name" value="ADH_SHORT"/>
    <property type="match status" value="1"/>
</dbReference>
<dbReference type="Pfam" id="PF00106">
    <property type="entry name" value="adh_short"/>
    <property type="match status" value="1"/>
</dbReference>
<dbReference type="GO" id="GO:0045150">
    <property type="term" value="P:acetoin catabolic process"/>
    <property type="evidence" value="ECO:0007669"/>
    <property type="project" value="InterPro"/>
</dbReference>
<sequence>MSKSQGKVAFVTGAGQGIGEAIALRLAADGFAVGCADMNIETAGVVAQKIKQAGGRALAVKVDVADRDDVFRAVQETVDGLGDLHVVINNAGIAPIAPIETITPEIYRKCFDINVGGVLWGIQAAVKAFKALGHGGKIISASSQAGHIGNPDLAVYGGTKFAVRGITQTAARELAPLGITVNAYCPGIVDTPMMRKVAQDVADNANQSVEWGMEQFAQHITLKRLSQPQDVAACVSFLSGPDSDYMTGQAVIIDGGMVFN</sequence>
<keyword evidence="4 7" id="KW-0520">NAD</keyword>
<dbReference type="InterPro" id="IPR036291">
    <property type="entry name" value="NAD(P)-bd_dom_sf"/>
</dbReference>
<accession>A0A9W6K6I1</accession>
<dbReference type="NCBIfam" id="NF005559">
    <property type="entry name" value="PRK07231.1"/>
    <property type="match status" value="1"/>
</dbReference>
<evidence type="ECO:0000256" key="6">
    <source>
        <dbReference type="PIRSR" id="PIRSR614007-1"/>
    </source>
</evidence>
<feature type="binding site" evidence="7">
    <location>
        <position position="37"/>
    </location>
    <ligand>
        <name>NAD(+)</name>
        <dbReference type="ChEBI" id="CHEBI:57540"/>
    </ligand>
</feature>
<dbReference type="InterPro" id="IPR014007">
    <property type="entry name" value="23BDH"/>
</dbReference>
<feature type="active site" description="Proton acceptor" evidence="6">
    <location>
        <position position="156"/>
    </location>
</feature>
<dbReference type="InterPro" id="IPR050259">
    <property type="entry name" value="SDR"/>
</dbReference>
<keyword evidence="3" id="KW-0560">Oxidoreductase</keyword>
<dbReference type="Gene3D" id="3.40.50.720">
    <property type="entry name" value="NAD(P)-binding Rossmann-like Domain"/>
    <property type="match status" value="1"/>
</dbReference>
<dbReference type="GO" id="GO:0052588">
    <property type="term" value="F:diacetyl reductase ((S)-acetoin forming) (NAD+) activity"/>
    <property type="evidence" value="ECO:0007669"/>
    <property type="project" value="UniProtKB-EC"/>
</dbReference>
<dbReference type="EMBL" id="BSFN01000010">
    <property type="protein sequence ID" value="GLK90420.1"/>
    <property type="molecule type" value="Genomic_DNA"/>
</dbReference>
<evidence type="ECO:0000313" key="10">
    <source>
        <dbReference type="Proteomes" id="UP001143328"/>
    </source>
</evidence>
<dbReference type="PRINTS" id="PR00081">
    <property type="entry name" value="GDHRDH"/>
</dbReference>
<evidence type="ECO:0000256" key="4">
    <source>
        <dbReference type="ARBA" id="ARBA00023027"/>
    </source>
</evidence>
<reference evidence="9" key="1">
    <citation type="journal article" date="2014" name="Int. J. Syst. Evol. Microbiol.">
        <title>Complete genome sequence of Corynebacterium casei LMG S-19264T (=DSM 44701T), isolated from a smear-ripened cheese.</title>
        <authorList>
            <consortium name="US DOE Joint Genome Institute (JGI-PGF)"/>
            <person name="Walter F."/>
            <person name="Albersmeier A."/>
            <person name="Kalinowski J."/>
            <person name="Ruckert C."/>
        </authorList>
    </citation>
    <scope>NUCLEOTIDE SEQUENCE</scope>
    <source>
        <strain evidence="9">VKM B-2935</strain>
    </source>
</reference>
<proteinExistence type="inferred from homology"/>
<evidence type="ECO:0000256" key="3">
    <source>
        <dbReference type="ARBA" id="ARBA00023002"/>
    </source>
</evidence>
<dbReference type="EC" id="1.1.1.304" evidence="2"/>
<evidence type="ECO:0000256" key="1">
    <source>
        <dbReference type="ARBA" id="ARBA00006484"/>
    </source>
</evidence>
<dbReference type="Proteomes" id="UP001143328">
    <property type="component" value="Unassembled WGS sequence"/>
</dbReference>
<feature type="binding site" evidence="7">
    <location>
        <position position="156"/>
    </location>
    <ligand>
        <name>NAD(+)</name>
        <dbReference type="ChEBI" id="CHEBI:57540"/>
    </ligand>
</feature>
<evidence type="ECO:0000256" key="7">
    <source>
        <dbReference type="PIRSR" id="PIRSR614007-2"/>
    </source>
</evidence>
<comment type="similarity">
    <text evidence="1 8">Belongs to the short-chain dehydrogenases/reductases (SDR) family.</text>
</comment>
<dbReference type="RefSeq" id="WP_271196606.1">
    <property type="nucleotide sequence ID" value="NZ_BSFN01000010.1"/>
</dbReference>
<feature type="binding site" evidence="7">
    <location>
        <begin position="186"/>
        <end position="191"/>
    </location>
    <ligand>
        <name>NAD(+)</name>
        <dbReference type="ChEBI" id="CHEBI:57540"/>
    </ligand>
</feature>
<dbReference type="FunFam" id="3.40.50.720:FF:000084">
    <property type="entry name" value="Short-chain dehydrogenase reductase"/>
    <property type="match status" value="1"/>
</dbReference>
<dbReference type="PRINTS" id="PR00080">
    <property type="entry name" value="SDRFAMILY"/>
</dbReference>
<comment type="caution">
    <text evidence="9">The sequence shown here is derived from an EMBL/GenBank/DDBJ whole genome shotgun (WGS) entry which is preliminary data.</text>
</comment>
<evidence type="ECO:0000256" key="5">
    <source>
        <dbReference type="ARBA" id="ARBA00047315"/>
    </source>
</evidence>
<feature type="binding site" evidence="7">
    <location>
        <begin position="16"/>
        <end position="18"/>
    </location>
    <ligand>
        <name>NAD(+)</name>
        <dbReference type="ChEBI" id="CHEBI:57540"/>
    </ligand>
</feature>
<dbReference type="NCBIfam" id="NF006394">
    <property type="entry name" value="PRK08643.1"/>
    <property type="match status" value="1"/>
</dbReference>
<evidence type="ECO:0000313" key="9">
    <source>
        <dbReference type="EMBL" id="GLK90420.1"/>
    </source>
</evidence>
<dbReference type="GO" id="GO:0032787">
    <property type="term" value="P:monocarboxylic acid metabolic process"/>
    <property type="evidence" value="ECO:0007669"/>
    <property type="project" value="UniProtKB-ARBA"/>
</dbReference>
<feature type="binding site" evidence="7">
    <location>
        <begin position="63"/>
        <end position="64"/>
    </location>
    <ligand>
        <name>NAD(+)</name>
        <dbReference type="ChEBI" id="CHEBI:57540"/>
    </ligand>
</feature>
<organism evidence="9 10">
    <name type="scientific">Pseudomonas turukhanskensis</name>
    <dbReference type="NCBI Taxonomy" id="1806536"/>
    <lineage>
        <taxon>Bacteria</taxon>
        <taxon>Pseudomonadati</taxon>
        <taxon>Pseudomonadota</taxon>
        <taxon>Gammaproteobacteria</taxon>
        <taxon>Pseudomonadales</taxon>
        <taxon>Pseudomonadaceae</taxon>
        <taxon>Pseudomonas</taxon>
    </lineage>
</organism>
<evidence type="ECO:0000256" key="8">
    <source>
        <dbReference type="RuleBase" id="RU000363"/>
    </source>
</evidence>
<dbReference type="SUPFAM" id="SSF51735">
    <property type="entry name" value="NAD(P)-binding Rossmann-fold domains"/>
    <property type="match status" value="1"/>
</dbReference>
<keyword evidence="10" id="KW-1185">Reference proteome</keyword>
<feature type="binding site" evidence="7">
    <location>
        <position position="90"/>
    </location>
    <ligand>
        <name>NAD(+)</name>
        <dbReference type="ChEBI" id="CHEBI:57540"/>
    </ligand>
</feature>
<evidence type="ECO:0000256" key="2">
    <source>
        <dbReference type="ARBA" id="ARBA00012848"/>
    </source>
</evidence>
<protein>
    <recommendedName>
        <fullName evidence="2">diacetyl reductase [(S)-acetoin forming]</fullName>
        <ecNumber evidence="2">1.1.1.304</ecNumber>
    </recommendedName>
</protein>
<dbReference type="InterPro" id="IPR020904">
    <property type="entry name" value="Sc_DH/Rdtase_CS"/>
</dbReference>
<comment type="catalytic activity">
    <reaction evidence="5">
        <text>(S)-acetoin + NAD(+) = diacetyl + NADH + H(+)</text>
        <dbReference type="Rhea" id="RHEA:27286"/>
        <dbReference type="ChEBI" id="CHEBI:15378"/>
        <dbReference type="ChEBI" id="CHEBI:15687"/>
        <dbReference type="ChEBI" id="CHEBI:16583"/>
        <dbReference type="ChEBI" id="CHEBI:57540"/>
        <dbReference type="ChEBI" id="CHEBI:57945"/>
        <dbReference type="EC" id="1.1.1.304"/>
    </reaction>
</comment>
<name>A0A9W6K6I1_9PSED</name>
<gene>
    <name evidence="9" type="ORF">GCM10017655_34830</name>
</gene>
<dbReference type="AlphaFoldDB" id="A0A9W6K6I1"/>
<dbReference type="InterPro" id="IPR002347">
    <property type="entry name" value="SDR_fam"/>
</dbReference>
<dbReference type="PANTHER" id="PTHR42879">
    <property type="entry name" value="3-OXOACYL-(ACYL-CARRIER-PROTEIN) REDUCTASE"/>
    <property type="match status" value="1"/>
</dbReference>
<feature type="binding site" evidence="7">
    <location>
        <position position="160"/>
    </location>
    <ligand>
        <name>NAD(+)</name>
        <dbReference type="ChEBI" id="CHEBI:57540"/>
    </ligand>
</feature>
<dbReference type="PANTHER" id="PTHR42879:SF2">
    <property type="entry name" value="3-OXOACYL-[ACYL-CARRIER-PROTEIN] REDUCTASE FABG"/>
    <property type="match status" value="1"/>
</dbReference>